<protein>
    <submittedName>
        <fullName evidence="1">Uncharacterized protein</fullName>
    </submittedName>
</protein>
<reference evidence="1 2" key="1">
    <citation type="submission" date="2016-03" db="EMBL/GenBank/DDBJ databases">
        <title>Genome sequences of a Phycodnavirus, Heterosigma akashiwo virus strain 53.</title>
        <authorList>
            <person name="Ueki S."/>
            <person name="Ogura Y."/>
            <person name="Hayashi T."/>
        </authorList>
    </citation>
    <scope>NUCLEOTIDE SEQUENCE [LARGE SCALE GENOMIC DNA]</scope>
    <source>
        <strain evidence="1">HaV53</strain>
    </source>
</reference>
<name>A0A1C9C5F3_HAV01</name>
<dbReference type="Proteomes" id="UP000232488">
    <property type="component" value="Segment"/>
</dbReference>
<accession>A0A1C9C5F3</accession>
<dbReference type="GeneID" id="37618569"/>
<evidence type="ECO:0000313" key="1">
    <source>
        <dbReference type="EMBL" id="AOM63519.1"/>
    </source>
</evidence>
<dbReference type="RefSeq" id="YP_009507585.1">
    <property type="nucleotide sequence ID" value="NC_038553.1"/>
</dbReference>
<dbReference type="KEGG" id="vg:37618569"/>
<organism evidence="1 2">
    <name type="scientific">Heterosigma akashiwo virus 01</name>
    <name type="common">HaV01</name>
    <dbReference type="NCBI Taxonomy" id="97195"/>
    <lineage>
        <taxon>Viruses</taxon>
        <taxon>Varidnaviria</taxon>
        <taxon>Bamfordvirae</taxon>
        <taxon>Nucleocytoviricota</taxon>
        <taxon>Megaviricetes</taxon>
        <taxon>Algavirales</taxon>
        <taxon>Phycodnaviridae</taxon>
        <taxon>Raphidovirus</taxon>
        <taxon>Raphidovirus japonicum</taxon>
    </lineage>
</organism>
<dbReference type="EMBL" id="KX008963">
    <property type="protein sequence ID" value="AOM63519.1"/>
    <property type="molecule type" value="Genomic_DNA"/>
</dbReference>
<proteinExistence type="predicted"/>
<evidence type="ECO:0000313" key="2">
    <source>
        <dbReference type="Proteomes" id="UP000232488"/>
    </source>
</evidence>
<sequence>MDKLTDMQRSRDIVYNKFKKDIINPGVKEFRFTLDEALVWYDNDKINSKNSFLLEEHGVIILYHITFETIFIDHIVPIVENVNYYKILECLKNETSTNFILQTSNVEYKHDFRISNIKKIEKLFDI</sequence>
<organismHost>
    <name type="scientific">Heterosigma akashiwo</name>
    <name type="common">Chromophytic alga</name>
    <name type="synonym">Heterosigma carterae</name>
    <dbReference type="NCBI Taxonomy" id="2829"/>
</organismHost>
<keyword evidence="2" id="KW-1185">Reference proteome</keyword>
<gene>
    <name evidence="1" type="primary">HaV53_ORF188</name>
</gene>